<evidence type="ECO:0000313" key="2">
    <source>
        <dbReference type="Proteomes" id="UP000199403"/>
    </source>
</evidence>
<sequence length="93" mass="10650">MGQLTVYEAISAMRKLSAQGQEVSFSFMSYSESRQETEGIVEVRRARLRPRSKDSAIENGDLLEPYTDLDTLEQRRFNIPTLMTFNGQKTTLL</sequence>
<proteinExistence type="predicted"/>
<keyword evidence="2" id="KW-1185">Reference proteome</keyword>
<organism evidence="1 2">
    <name type="scientific">Cyclobacterium xiamenense</name>
    <dbReference type="NCBI Taxonomy" id="1297121"/>
    <lineage>
        <taxon>Bacteria</taxon>
        <taxon>Pseudomonadati</taxon>
        <taxon>Bacteroidota</taxon>
        <taxon>Cytophagia</taxon>
        <taxon>Cytophagales</taxon>
        <taxon>Cyclobacteriaceae</taxon>
        <taxon>Cyclobacterium</taxon>
    </lineage>
</organism>
<dbReference type="OrthoDB" id="1375993at2"/>
<dbReference type="STRING" id="1416801.SAMN05192553_102678"/>
<protein>
    <submittedName>
        <fullName evidence="1">Uncharacterized protein</fullName>
    </submittedName>
</protein>
<dbReference type="RefSeq" id="WP_092171917.1">
    <property type="nucleotide sequence ID" value="NZ_FNZH01000002.1"/>
</dbReference>
<gene>
    <name evidence="1" type="ORF">SAMN05192553_102678</name>
</gene>
<name>A0A1H6WSU6_9BACT</name>
<dbReference type="Proteomes" id="UP000199403">
    <property type="component" value="Unassembled WGS sequence"/>
</dbReference>
<dbReference type="AlphaFoldDB" id="A0A1H6WSU6"/>
<dbReference type="EMBL" id="FNZH01000002">
    <property type="protein sequence ID" value="SEJ15850.1"/>
    <property type="molecule type" value="Genomic_DNA"/>
</dbReference>
<accession>A0A1H6WSU6</accession>
<reference evidence="2" key="1">
    <citation type="submission" date="2016-10" db="EMBL/GenBank/DDBJ databases">
        <authorList>
            <person name="Varghese N."/>
            <person name="Submissions S."/>
        </authorList>
    </citation>
    <scope>NUCLEOTIDE SEQUENCE [LARGE SCALE GENOMIC DNA]</scope>
    <source>
        <strain evidence="2">IBRC-M 10761</strain>
    </source>
</reference>
<evidence type="ECO:0000313" key="1">
    <source>
        <dbReference type="EMBL" id="SEJ15850.1"/>
    </source>
</evidence>